<dbReference type="EMBL" id="JAXIOK010000002">
    <property type="protein sequence ID" value="KAK4777319.1"/>
    <property type="molecule type" value="Genomic_DNA"/>
</dbReference>
<organism evidence="2 3">
    <name type="scientific">Trapa incisa</name>
    <dbReference type="NCBI Taxonomy" id="236973"/>
    <lineage>
        <taxon>Eukaryota</taxon>
        <taxon>Viridiplantae</taxon>
        <taxon>Streptophyta</taxon>
        <taxon>Embryophyta</taxon>
        <taxon>Tracheophyta</taxon>
        <taxon>Spermatophyta</taxon>
        <taxon>Magnoliopsida</taxon>
        <taxon>eudicotyledons</taxon>
        <taxon>Gunneridae</taxon>
        <taxon>Pentapetalae</taxon>
        <taxon>rosids</taxon>
        <taxon>malvids</taxon>
        <taxon>Myrtales</taxon>
        <taxon>Lythraceae</taxon>
        <taxon>Trapa</taxon>
    </lineage>
</organism>
<gene>
    <name evidence="2" type="ORF">SAY87_017506</name>
</gene>
<comment type="caution">
    <text evidence="2">The sequence shown here is derived from an EMBL/GenBank/DDBJ whole genome shotgun (WGS) entry which is preliminary data.</text>
</comment>
<evidence type="ECO:0000313" key="3">
    <source>
        <dbReference type="Proteomes" id="UP001345219"/>
    </source>
</evidence>
<protein>
    <submittedName>
        <fullName evidence="2">Uncharacterized protein</fullName>
    </submittedName>
</protein>
<sequence length="98" mass="10781">MIIRENEQKSKGSVQTGRSDTSQGSRVVAVELELAGMNGRSLASAGSSASSSEVEMLMQEQLAIPFNFWYDMYALRVSIVSLIKCLPVELIEKKARAR</sequence>
<name>A0AAN7QRY5_9MYRT</name>
<feature type="region of interest" description="Disordered" evidence="1">
    <location>
        <begin position="1"/>
        <end position="25"/>
    </location>
</feature>
<evidence type="ECO:0000313" key="2">
    <source>
        <dbReference type="EMBL" id="KAK4777319.1"/>
    </source>
</evidence>
<feature type="compositionally biased region" description="Basic and acidic residues" evidence="1">
    <location>
        <begin position="1"/>
        <end position="10"/>
    </location>
</feature>
<evidence type="ECO:0000256" key="1">
    <source>
        <dbReference type="SAM" id="MobiDB-lite"/>
    </source>
</evidence>
<reference evidence="2 3" key="1">
    <citation type="journal article" date="2023" name="Hortic Res">
        <title>Pangenome of water caltrop reveals structural variations and asymmetric subgenome divergence after allopolyploidization.</title>
        <authorList>
            <person name="Zhang X."/>
            <person name="Chen Y."/>
            <person name="Wang L."/>
            <person name="Yuan Y."/>
            <person name="Fang M."/>
            <person name="Shi L."/>
            <person name="Lu R."/>
            <person name="Comes H.P."/>
            <person name="Ma Y."/>
            <person name="Chen Y."/>
            <person name="Huang G."/>
            <person name="Zhou Y."/>
            <person name="Zheng Z."/>
            <person name="Qiu Y."/>
        </authorList>
    </citation>
    <scope>NUCLEOTIDE SEQUENCE [LARGE SCALE GENOMIC DNA]</scope>
    <source>
        <tissue evidence="2">Roots</tissue>
    </source>
</reference>
<keyword evidence="3" id="KW-1185">Reference proteome</keyword>
<feature type="compositionally biased region" description="Polar residues" evidence="1">
    <location>
        <begin position="11"/>
        <end position="25"/>
    </location>
</feature>
<accession>A0AAN7QRY5</accession>
<proteinExistence type="predicted"/>
<dbReference type="AlphaFoldDB" id="A0AAN7QRY5"/>
<dbReference type="Proteomes" id="UP001345219">
    <property type="component" value="Chromosome 14"/>
</dbReference>